<dbReference type="Proteomes" id="UP001337655">
    <property type="component" value="Unassembled WGS sequence"/>
</dbReference>
<dbReference type="GeneID" id="89928808"/>
<evidence type="ECO:0000259" key="3">
    <source>
        <dbReference type="Pfam" id="PF14197"/>
    </source>
</evidence>
<keyword evidence="5" id="KW-1185">Reference proteome</keyword>
<evidence type="ECO:0000256" key="2">
    <source>
        <dbReference type="SAM" id="MobiDB-lite"/>
    </source>
</evidence>
<gene>
    <name evidence="4" type="ORF">LTR77_007472</name>
</gene>
<comment type="caution">
    <text evidence="4">The sequence shown here is derived from an EMBL/GenBank/DDBJ whole genome shotgun (WGS) entry which is preliminary data.</text>
</comment>
<feature type="region of interest" description="Disordered" evidence="2">
    <location>
        <begin position="1"/>
        <end position="20"/>
    </location>
</feature>
<dbReference type="Pfam" id="PF14197">
    <property type="entry name" value="Cep57_CLD_2"/>
    <property type="match status" value="1"/>
</dbReference>
<dbReference type="AlphaFoldDB" id="A0AAV9P588"/>
<evidence type="ECO:0000313" key="5">
    <source>
        <dbReference type="Proteomes" id="UP001337655"/>
    </source>
</evidence>
<sequence>MENSIYANTEHHSPAETTPAATNIIRYTAAQLRALGEKCAGRPPPPTTIYSIFAYEFMRKTEAEKLFRGHMFDLAGTQEQASTNESRFWEMEDQIAGLRKQLMSKDVEDRLATSNMRYHILQTKNLQQDRRVEGHGKRLAELEAKLSDVAEMKMQAELDTLNAKVTAYKTDIDMLFQERDSLADQLDEASKRIAKLENTIRLLTVKSFVPGEMWSDE</sequence>
<evidence type="ECO:0000313" key="4">
    <source>
        <dbReference type="EMBL" id="KAK5167773.1"/>
    </source>
</evidence>
<accession>A0AAV9P588</accession>
<dbReference type="RefSeq" id="XP_064657479.1">
    <property type="nucleotide sequence ID" value="XM_064804709.1"/>
</dbReference>
<dbReference type="EMBL" id="JAVRRT010000011">
    <property type="protein sequence ID" value="KAK5167773.1"/>
    <property type="molecule type" value="Genomic_DNA"/>
</dbReference>
<proteinExistence type="predicted"/>
<feature type="domain" description="PPC89 centrosome localisation" evidence="3">
    <location>
        <begin position="153"/>
        <end position="198"/>
    </location>
</feature>
<name>A0AAV9P588_9PEZI</name>
<evidence type="ECO:0000256" key="1">
    <source>
        <dbReference type="SAM" id="Coils"/>
    </source>
</evidence>
<dbReference type="InterPro" id="IPR025925">
    <property type="entry name" value="PPC89_CLD"/>
</dbReference>
<organism evidence="4 5">
    <name type="scientific">Saxophila tyrrhenica</name>
    <dbReference type="NCBI Taxonomy" id="1690608"/>
    <lineage>
        <taxon>Eukaryota</taxon>
        <taxon>Fungi</taxon>
        <taxon>Dikarya</taxon>
        <taxon>Ascomycota</taxon>
        <taxon>Pezizomycotina</taxon>
        <taxon>Dothideomycetes</taxon>
        <taxon>Dothideomycetidae</taxon>
        <taxon>Mycosphaerellales</taxon>
        <taxon>Extremaceae</taxon>
        <taxon>Saxophila</taxon>
    </lineage>
</organism>
<dbReference type="Gene3D" id="1.20.5.340">
    <property type="match status" value="1"/>
</dbReference>
<keyword evidence="1" id="KW-0175">Coiled coil</keyword>
<protein>
    <recommendedName>
        <fullName evidence="3">PPC89 centrosome localisation domain-containing protein</fullName>
    </recommendedName>
</protein>
<reference evidence="4 5" key="1">
    <citation type="submission" date="2023-08" db="EMBL/GenBank/DDBJ databases">
        <title>Black Yeasts Isolated from many extreme environments.</title>
        <authorList>
            <person name="Coleine C."/>
            <person name="Stajich J.E."/>
            <person name="Selbmann L."/>
        </authorList>
    </citation>
    <scope>NUCLEOTIDE SEQUENCE [LARGE SCALE GENOMIC DNA]</scope>
    <source>
        <strain evidence="4 5">CCFEE 5935</strain>
    </source>
</reference>
<feature type="coiled-coil region" evidence="1">
    <location>
        <begin position="139"/>
        <end position="206"/>
    </location>
</feature>